<evidence type="ECO:0000313" key="2">
    <source>
        <dbReference type="EMBL" id="CAL1536682.1"/>
    </source>
</evidence>
<reference evidence="2 3" key="1">
    <citation type="submission" date="2024-04" db="EMBL/GenBank/DDBJ databases">
        <authorList>
            <consortium name="Genoscope - CEA"/>
            <person name="William W."/>
        </authorList>
    </citation>
    <scope>NUCLEOTIDE SEQUENCE [LARGE SCALE GENOMIC DNA]</scope>
</reference>
<sequence length="315" mass="36549">MDLGLAFDDDDLQNFKKKIDDISALPYHVKIVQPEWFESAFDVQGLHGWTEIETEQVPHAYKMSGDFHYYKQNYRKASEQYQNALDLLPENNVSVRQDLIESLSRCYMYIGQTEESLHLARNLVHDLSKEDEAHQRQSLILLSSVCAKAGLWAEFVNCLEKLCCLQPYYAQFWSQLGDAYANLLNEIQMRHDDADDPTPLDCQIRQLTCYTRAKLLHKSVNGTASSLVRLRNMNLIRELEKKIACAPFPEREKTLAVEFIQQEFENQATNIKESNSEVLEICIPVHESTDDESKLSQSQLFYQRFCTWFTKDKVG</sequence>
<dbReference type="InterPro" id="IPR011990">
    <property type="entry name" value="TPR-like_helical_dom_sf"/>
</dbReference>
<dbReference type="PANTHER" id="PTHR31919:SF1">
    <property type="entry name" value="ZINC FINGERS AND HOMEOBOXES PROTEIN 1, ISOFORM 2"/>
    <property type="match status" value="1"/>
</dbReference>
<dbReference type="Proteomes" id="UP001497497">
    <property type="component" value="Unassembled WGS sequence"/>
</dbReference>
<name>A0AAV2HT39_LYMST</name>
<comment type="caution">
    <text evidence="2">The sequence shown here is derived from an EMBL/GenBank/DDBJ whole genome shotgun (WGS) entry which is preliminary data.</text>
</comment>
<dbReference type="EMBL" id="CAXITT010000236">
    <property type="protein sequence ID" value="CAL1536682.1"/>
    <property type="molecule type" value="Genomic_DNA"/>
</dbReference>
<dbReference type="PANTHER" id="PTHR31919">
    <property type="entry name" value="ZINC FINGERS AND HOMEOBOXES PROTEIN 1, ISOFORM 2"/>
    <property type="match status" value="1"/>
</dbReference>
<gene>
    <name evidence="2" type="ORF">GSLYS_00010595001</name>
</gene>
<organism evidence="2 3">
    <name type="scientific">Lymnaea stagnalis</name>
    <name type="common">Great pond snail</name>
    <name type="synonym">Helix stagnalis</name>
    <dbReference type="NCBI Taxonomy" id="6523"/>
    <lineage>
        <taxon>Eukaryota</taxon>
        <taxon>Metazoa</taxon>
        <taxon>Spiralia</taxon>
        <taxon>Lophotrochozoa</taxon>
        <taxon>Mollusca</taxon>
        <taxon>Gastropoda</taxon>
        <taxon>Heterobranchia</taxon>
        <taxon>Euthyneura</taxon>
        <taxon>Panpulmonata</taxon>
        <taxon>Hygrophila</taxon>
        <taxon>Lymnaeoidea</taxon>
        <taxon>Lymnaeidae</taxon>
        <taxon>Lymnaea</taxon>
    </lineage>
</organism>
<keyword evidence="3" id="KW-1185">Reference proteome</keyword>
<dbReference type="SUPFAM" id="SSF48452">
    <property type="entry name" value="TPR-like"/>
    <property type="match status" value="1"/>
</dbReference>
<accession>A0AAV2HT39</accession>
<dbReference type="PROSITE" id="PS50005">
    <property type="entry name" value="TPR"/>
    <property type="match status" value="1"/>
</dbReference>
<feature type="repeat" description="TPR" evidence="1">
    <location>
        <begin position="58"/>
        <end position="91"/>
    </location>
</feature>
<dbReference type="Gene3D" id="1.25.40.10">
    <property type="entry name" value="Tetratricopeptide repeat domain"/>
    <property type="match status" value="1"/>
</dbReference>
<dbReference type="InterPro" id="IPR041404">
    <property type="entry name" value="DUF5588"/>
</dbReference>
<dbReference type="Pfam" id="PF17826">
    <property type="entry name" value="DUF5588"/>
    <property type="match status" value="1"/>
</dbReference>
<evidence type="ECO:0000313" key="3">
    <source>
        <dbReference type="Proteomes" id="UP001497497"/>
    </source>
</evidence>
<evidence type="ECO:0000256" key="1">
    <source>
        <dbReference type="PROSITE-ProRule" id="PRU00339"/>
    </source>
</evidence>
<dbReference type="InterPro" id="IPR019734">
    <property type="entry name" value="TPR_rpt"/>
</dbReference>
<keyword evidence="1" id="KW-0802">TPR repeat</keyword>
<protein>
    <submittedName>
        <fullName evidence="2">Uncharacterized protein</fullName>
    </submittedName>
</protein>
<dbReference type="AlphaFoldDB" id="A0AAV2HT39"/>
<proteinExistence type="predicted"/>